<name>A0A2X3INA1_KLEPN</name>
<dbReference type="EMBL" id="UASO01000010">
    <property type="protein sequence ID" value="SQC87757.1"/>
    <property type="molecule type" value="Genomic_DNA"/>
</dbReference>
<accession>A0A2X3INA1</accession>
<proteinExistence type="predicted"/>
<dbReference type="Proteomes" id="UP000250675">
    <property type="component" value="Unassembled WGS sequence"/>
</dbReference>
<gene>
    <name evidence="1" type="primary">narU_2</name>
    <name evidence="1" type="ORF">NCTC9645_05896</name>
</gene>
<evidence type="ECO:0000313" key="1">
    <source>
        <dbReference type="EMBL" id="SQC87757.1"/>
    </source>
</evidence>
<reference evidence="1 2" key="1">
    <citation type="submission" date="2018-06" db="EMBL/GenBank/DDBJ databases">
        <authorList>
            <consortium name="Pathogen Informatics"/>
            <person name="Doyle S."/>
        </authorList>
    </citation>
    <scope>NUCLEOTIDE SEQUENCE [LARGE SCALE GENOMIC DNA]</scope>
    <source>
        <strain evidence="1 2">NCTC9645</strain>
    </source>
</reference>
<sequence length="55" mass="6614">MSVQNDKDNHYLLNNWRPENKAFWEIKAKPLREEIYGYQWPVCYLLSAYGCYSAP</sequence>
<organism evidence="1 2">
    <name type="scientific">Klebsiella pneumoniae</name>
    <dbReference type="NCBI Taxonomy" id="573"/>
    <lineage>
        <taxon>Bacteria</taxon>
        <taxon>Pseudomonadati</taxon>
        <taxon>Pseudomonadota</taxon>
        <taxon>Gammaproteobacteria</taxon>
        <taxon>Enterobacterales</taxon>
        <taxon>Enterobacteriaceae</taxon>
        <taxon>Klebsiella/Raoultella group</taxon>
        <taxon>Klebsiella</taxon>
        <taxon>Klebsiella pneumoniae complex</taxon>
    </lineage>
</organism>
<dbReference type="AlphaFoldDB" id="A0A2X3INA1"/>
<protein>
    <submittedName>
        <fullName evidence="1">Nitrate/nitrite transport protein NarU</fullName>
    </submittedName>
</protein>
<evidence type="ECO:0000313" key="2">
    <source>
        <dbReference type="Proteomes" id="UP000250675"/>
    </source>
</evidence>